<feature type="region of interest" description="Disordered" evidence="1">
    <location>
        <begin position="793"/>
        <end position="816"/>
    </location>
</feature>
<dbReference type="PANTHER" id="PTHR36308">
    <property type="entry name" value="DENTIN SIALOPHOSPHOPROTEIN-RELATED"/>
    <property type="match status" value="1"/>
</dbReference>
<evidence type="ECO:0000313" key="3">
    <source>
        <dbReference type="EMBL" id="KAJ8430271.1"/>
    </source>
</evidence>
<feature type="region of interest" description="Disordered" evidence="1">
    <location>
        <begin position="881"/>
        <end position="902"/>
    </location>
</feature>
<organism evidence="3 4">
    <name type="scientific">Carnegiea gigantea</name>
    <dbReference type="NCBI Taxonomy" id="171969"/>
    <lineage>
        <taxon>Eukaryota</taxon>
        <taxon>Viridiplantae</taxon>
        <taxon>Streptophyta</taxon>
        <taxon>Embryophyta</taxon>
        <taxon>Tracheophyta</taxon>
        <taxon>Spermatophyta</taxon>
        <taxon>Magnoliopsida</taxon>
        <taxon>eudicotyledons</taxon>
        <taxon>Gunneridae</taxon>
        <taxon>Pentapetalae</taxon>
        <taxon>Caryophyllales</taxon>
        <taxon>Cactineae</taxon>
        <taxon>Cactaceae</taxon>
        <taxon>Cactoideae</taxon>
        <taxon>Echinocereeae</taxon>
        <taxon>Carnegiea</taxon>
    </lineage>
</organism>
<reference evidence="3" key="1">
    <citation type="submission" date="2022-04" db="EMBL/GenBank/DDBJ databases">
        <title>Carnegiea gigantea Genome sequencing and assembly v2.</title>
        <authorList>
            <person name="Copetti D."/>
            <person name="Sanderson M.J."/>
            <person name="Burquez A."/>
            <person name="Wojciechowski M.F."/>
        </authorList>
    </citation>
    <scope>NUCLEOTIDE SEQUENCE</scope>
    <source>
        <strain evidence="3">SGP5-SGP5p</strain>
        <tissue evidence="3">Aerial part</tissue>
    </source>
</reference>
<protein>
    <recommendedName>
        <fullName evidence="2">DUF7815 domain-containing protein</fullName>
    </recommendedName>
</protein>
<evidence type="ECO:0000313" key="4">
    <source>
        <dbReference type="Proteomes" id="UP001153076"/>
    </source>
</evidence>
<gene>
    <name evidence="3" type="ORF">Cgig2_026373</name>
</gene>
<feature type="domain" description="DUF7815" evidence="2">
    <location>
        <begin position="53"/>
        <end position="77"/>
    </location>
</feature>
<dbReference type="PANTHER" id="PTHR36308:SF1">
    <property type="entry name" value="DENTIN SIALOPHOSPHOPROTEIN-RELATED"/>
    <property type="match status" value="1"/>
</dbReference>
<sequence length="902" mass="98199">MARYQVPENLIDQVQILLRKEALLEFFNPNDPSIPPPPTLEEAIAGIGTSDDPLRCKHCKGELLRGSESIICVYCGHGQQQEVPPEPIAFKSTLGFEWLLQSLRLDGSERVGPSIGVTESNREQSSLKDGVALSDFLDLDLKWPDESKRFDVTNESQLVGERPSTLVGVNLNELFPEESKDNTSSVFSEQVRTTKKFETKETAKFAGQRSLNFFAATQSSESVLRSNERENDVSFSGWEAEFQSAVPDGGHEHLHSFEASEGPSAGNASHINPVQGHFEMENSANMSSSHAYPRNDLTEDDLDFNFALLSHSKQSEGSILVEDIGKVFEPVDASSGFTCPLDDLQKTAIKDPSFVESRDADDSFDQWNDFRSSTDVVNSHYEASTTASAGTENRGRDVSDGWKNFTESISTVCNHPRTNILKGPNDDSLDVLNDLKVSSSVGGIKLQTRSSDICQQEKRHDVGEPILGGNDFASLNATLQDGQDIHADASQNKAFSQDDSVRLWNSVIGMTVLDDQLLVSETKSPAIGTSKEADDSLNLWNDFKSSNIETQQLNSVEGPVNNMSAKVGKTSDVWNDFACLGTSKIEGNIRGAKTVNGLFASGNDNSFNAWNDLTETSGASVSKPISNDISYGEWNDFSGSAISHTDRDQSSDKKAAESQTVLQHDDSFSSWGNLTGSVTLAENSFPSTVVTESGQGRISTGKACETLKVMEDSIPLDAWGDFGHSVLMQEKHSQAEQIELSKNEQDGDDNDFLSGWIESSKQSASLWGNQVSSNGGIEHDAKSISENDDSFDEWTGFASSSNVPNQSLSRSANAPAANEAVKHDDILDSWNVFTSSSNVQAGDNTIVPEENMPEISLFSSNASSQSIEYESSYQQEMLLRVTSDQNGSSSVVSPAEVPDVVR</sequence>
<feature type="compositionally biased region" description="Polar residues" evidence="1">
    <location>
        <begin position="797"/>
        <end position="812"/>
    </location>
</feature>
<evidence type="ECO:0000259" key="2">
    <source>
        <dbReference type="Pfam" id="PF25122"/>
    </source>
</evidence>
<dbReference type="OrthoDB" id="1904894at2759"/>
<dbReference type="EMBL" id="JAKOGI010000811">
    <property type="protein sequence ID" value="KAJ8430271.1"/>
    <property type="molecule type" value="Genomic_DNA"/>
</dbReference>
<keyword evidence="4" id="KW-1185">Reference proteome</keyword>
<accession>A0A9Q1JSD6</accession>
<dbReference type="InterPro" id="IPR056717">
    <property type="entry name" value="DUF7815"/>
</dbReference>
<dbReference type="Pfam" id="PF25122">
    <property type="entry name" value="DUF7815"/>
    <property type="match status" value="1"/>
</dbReference>
<name>A0A9Q1JSD6_9CARY</name>
<dbReference type="Proteomes" id="UP001153076">
    <property type="component" value="Unassembled WGS sequence"/>
</dbReference>
<comment type="caution">
    <text evidence="3">The sequence shown here is derived from an EMBL/GenBank/DDBJ whole genome shotgun (WGS) entry which is preliminary data.</text>
</comment>
<dbReference type="AlphaFoldDB" id="A0A9Q1JSD6"/>
<feature type="compositionally biased region" description="Polar residues" evidence="1">
    <location>
        <begin position="882"/>
        <end position="892"/>
    </location>
</feature>
<evidence type="ECO:0000256" key="1">
    <source>
        <dbReference type="SAM" id="MobiDB-lite"/>
    </source>
</evidence>
<proteinExistence type="predicted"/>